<sequence>MATPVPSSPLENSYELPDGQMITVYNELFPSPEALFQIFRVTLSMMMLLKKEYRLVSMESLQITELMCISKPDYDKPDPSVAHRNDVGLMVCFEDKIDVPTPRFTLIPTFTRRRPIYEKKREHTICIDVYYHCWVHKRPFLFLPILPPIEHNEKRKKPTARANHDILGNVRPPERNLFEGTSVVHLPAGP</sequence>
<evidence type="ECO:0000313" key="2">
    <source>
        <dbReference type="WBParaSite" id="PEQ_0000012901-mRNA-1"/>
    </source>
</evidence>
<evidence type="ECO:0000313" key="1">
    <source>
        <dbReference type="Proteomes" id="UP000887564"/>
    </source>
</evidence>
<name>A0A914R1J9_PAREQ</name>
<reference evidence="2" key="1">
    <citation type="submission" date="2022-11" db="UniProtKB">
        <authorList>
            <consortium name="WormBaseParasite"/>
        </authorList>
    </citation>
    <scope>IDENTIFICATION</scope>
</reference>
<dbReference type="Gene3D" id="3.90.640.10">
    <property type="entry name" value="Actin, Chain A, domain 4"/>
    <property type="match status" value="1"/>
</dbReference>
<dbReference type="SUPFAM" id="SSF53067">
    <property type="entry name" value="Actin-like ATPase domain"/>
    <property type="match status" value="1"/>
</dbReference>
<proteinExistence type="predicted"/>
<dbReference type="InterPro" id="IPR043129">
    <property type="entry name" value="ATPase_NBD"/>
</dbReference>
<keyword evidence="1" id="KW-1185">Reference proteome</keyword>
<dbReference type="AlphaFoldDB" id="A0A914R1J9"/>
<accession>A0A914R1J9</accession>
<protein>
    <submittedName>
        <fullName evidence="2">Uncharacterized protein</fullName>
    </submittedName>
</protein>
<dbReference type="WBParaSite" id="PEQ_0000012901-mRNA-1">
    <property type="protein sequence ID" value="PEQ_0000012901-mRNA-1"/>
    <property type="gene ID" value="PEQ_0000012901"/>
</dbReference>
<dbReference type="Proteomes" id="UP000887564">
    <property type="component" value="Unplaced"/>
</dbReference>
<organism evidence="1 2">
    <name type="scientific">Parascaris equorum</name>
    <name type="common">Equine roundworm</name>
    <dbReference type="NCBI Taxonomy" id="6256"/>
    <lineage>
        <taxon>Eukaryota</taxon>
        <taxon>Metazoa</taxon>
        <taxon>Ecdysozoa</taxon>
        <taxon>Nematoda</taxon>
        <taxon>Chromadorea</taxon>
        <taxon>Rhabditida</taxon>
        <taxon>Spirurina</taxon>
        <taxon>Ascaridomorpha</taxon>
        <taxon>Ascaridoidea</taxon>
        <taxon>Ascarididae</taxon>
        <taxon>Parascaris</taxon>
    </lineage>
</organism>